<evidence type="ECO:0000256" key="4">
    <source>
        <dbReference type="ARBA" id="ARBA00022692"/>
    </source>
</evidence>
<dbReference type="PANTHER" id="PTHR42718:SF46">
    <property type="entry name" value="BLR6921 PROTEIN"/>
    <property type="match status" value="1"/>
</dbReference>
<keyword evidence="10" id="KW-1185">Reference proteome</keyword>
<evidence type="ECO:0000256" key="6">
    <source>
        <dbReference type="ARBA" id="ARBA00023136"/>
    </source>
</evidence>
<dbReference type="PROSITE" id="PS50850">
    <property type="entry name" value="MFS"/>
    <property type="match status" value="1"/>
</dbReference>
<keyword evidence="2" id="KW-0813">Transport</keyword>
<keyword evidence="4 7" id="KW-0812">Transmembrane</keyword>
<proteinExistence type="predicted"/>
<name>A0A316TXG4_9ACTN</name>
<feature type="domain" description="Major facilitator superfamily (MFS) profile" evidence="8">
    <location>
        <begin position="15"/>
        <end position="466"/>
    </location>
</feature>
<reference evidence="9 10" key="1">
    <citation type="submission" date="2018-05" db="EMBL/GenBank/DDBJ databases">
        <title>Nocardioides silvaticus genome.</title>
        <authorList>
            <person name="Li C."/>
            <person name="Wang G."/>
        </authorList>
    </citation>
    <scope>NUCLEOTIDE SEQUENCE [LARGE SCALE GENOMIC DNA]</scope>
    <source>
        <strain evidence="9 10">CCTCC AB 2018079</strain>
    </source>
</reference>
<sequence length="481" mass="48263">MSATTSPAANRRWLGLAVIAAAQFMVIMDTSIIGVALPKMQAELGFTQENLSWVFNAYVVALGGLLLLGGKLSDVLGARRVFSTGWVVLLGGSLVAGLAGNVEVELLGRAIQGAGSALIAPAALTLLFMLFGANPKELPKALALYGAAAPAGGTAGVFLGGVITEYLSWPWVFYINVPIAVAILALVPSVMPAGGAASGRRVDLLGALTVTAGLGAAVYAVVQAPEVGWDSGQTWGVLAVAAVLLAGFVVGQAKGRDPLVRLGIFRAPNLAAANLAQLLLGAAWIPMWFFLNLYLQQVLGYTAFPSGAALLPMTLLIMIGMIALAPRVLAAIGPKAATVTGLVLLAAGLSWLALIDPDGSYAVDVLPASLVAALGMSLAFIPTLGTAIGAARPEEGGLASGIVNTSYQIGSALGLAVMTAIAAANGADQLGDKAALTDGFSAAFIGAAIVAGVGALATLALFRSATGGQAGAEDQAQQLAA</sequence>
<organism evidence="9 10">
    <name type="scientific">Nocardioides silvaticus</name>
    <dbReference type="NCBI Taxonomy" id="2201891"/>
    <lineage>
        <taxon>Bacteria</taxon>
        <taxon>Bacillati</taxon>
        <taxon>Actinomycetota</taxon>
        <taxon>Actinomycetes</taxon>
        <taxon>Propionibacteriales</taxon>
        <taxon>Nocardioidaceae</taxon>
        <taxon>Nocardioides</taxon>
    </lineage>
</organism>
<feature type="transmembrane region" description="Helical" evidence="7">
    <location>
        <begin position="303"/>
        <end position="324"/>
    </location>
</feature>
<gene>
    <name evidence="9" type="ORF">DJ010_01550</name>
</gene>
<feature type="transmembrane region" description="Helical" evidence="7">
    <location>
        <begin position="81"/>
        <end position="99"/>
    </location>
</feature>
<evidence type="ECO:0000256" key="1">
    <source>
        <dbReference type="ARBA" id="ARBA00004651"/>
    </source>
</evidence>
<dbReference type="Pfam" id="PF07690">
    <property type="entry name" value="MFS_1"/>
    <property type="match status" value="1"/>
</dbReference>
<accession>A0A316TXG4</accession>
<keyword evidence="3" id="KW-1003">Cell membrane</keyword>
<dbReference type="GO" id="GO:0005886">
    <property type="term" value="C:plasma membrane"/>
    <property type="evidence" value="ECO:0007669"/>
    <property type="project" value="UniProtKB-SubCell"/>
</dbReference>
<dbReference type="InterPro" id="IPR020846">
    <property type="entry name" value="MFS_dom"/>
</dbReference>
<evidence type="ECO:0000256" key="2">
    <source>
        <dbReference type="ARBA" id="ARBA00022448"/>
    </source>
</evidence>
<feature type="transmembrane region" description="Helical" evidence="7">
    <location>
        <begin position="336"/>
        <end position="354"/>
    </location>
</feature>
<evidence type="ECO:0000256" key="5">
    <source>
        <dbReference type="ARBA" id="ARBA00022989"/>
    </source>
</evidence>
<evidence type="ECO:0000259" key="8">
    <source>
        <dbReference type="PROSITE" id="PS50850"/>
    </source>
</evidence>
<feature type="transmembrane region" description="Helical" evidence="7">
    <location>
        <begin position="50"/>
        <end position="69"/>
    </location>
</feature>
<feature type="transmembrane region" description="Helical" evidence="7">
    <location>
        <begin position="202"/>
        <end position="222"/>
    </location>
</feature>
<dbReference type="RefSeq" id="WP_109691859.1">
    <property type="nucleotide sequence ID" value="NZ_QGDD01000001.1"/>
</dbReference>
<evidence type="ECO:0000313" key="9">
    <source>
        <dbReference type="EMBL" id="PWN04356.1"/>
    </source>
</evidence>
<feature type="transmembrane region" description="Helical" evidence="7">
    <location>
        <begin position="366"/>
        <end position="388"/>
    </location>
</feature>
<keyword evidence="6 7" id="KW-0472">Membrane</keyword>
<evidence type="ECO:0000256" key="7">
    <source>
        <dbReference type="SAM" id="Phobius"/>
    </source>
</evidence>
<feature type="transmembrane region" description="Helical" evidence="7">
    <location>
        <begin position="409"/>
        <end position="427"/>
    </location>
</feature>
<dbReference type="PANTHER" id="PTHR42718">
    <property type="entry name" value="MAJOR FACILITATOR SUPERFAMILY MULTIDRUG TRANSPORTER MFSC"/>
    <property type="match status" value="1"/>
</dbReference>
<feature type="transmembrane region" description="Helical" evidence="7">
    <location>
        <begin position="439"/>
        <end position="462"/>
    </location>
</feature>
<dbReference type="AlphaFoldDB" id="A0A316TXG4"/>
<feature type="transmembrane region" description="Helical" evidence="7">
    <location>
        <begin position="272"/>
        <end position="291"/>
    </location>
</feature>
<evidence type="ECO:0000313" key="10">
    <source>
        <dbReference type="Proteomes" id="UP000245507"/>
    </source>
</evidence>
<dbReference type="InterPro" id="IPR011701">
    <property type="entry name" value="MFS"/>
</dbReference>
<dbReference type="OrthoDB" id="4668943at2"/>
<dbReference type="Proteomes" id="UP000245507">
    <property type="component" value="Unassembled WGS sequence"/>
</dbReference>
<dbReference type="InterPro" id="IPR036259">
    <property type="entry name" value="MFS_trans_sf"/>
</dbReference>
<feature type="transmembrane region" description="Helical" evidence="7">
    <location>
        <begin position="234"/>
        <end position="251"/>
    </location>
</feature>
<comment type="subcellular location">
    <subcellularLocation>
        <location evidence="1">Cell membrane</location>
        <topology evidence="1">Multi-pass membrane protein</topology>
    </subcellularLocation>
</comment>
<evidence type="ECO:0000256" key="3">
    <source>
        <dbReference type="ARBA" id="ARBA00022475"/>
    </source>
</evidence>
<dbReference type="Gene3D" id="1.20.1250.20">
    <property type="entry name" value="MFS general substrate transporter like domains"/>
    <property type="match status" value="2"/>
</dbReference>
<feature type="transmembrane region" description="Helical" evidence="7">
    <location>
        <begin position="111"/>
        <end position="130"/>
    </location>
</feature>
<feature type="transmembrane region" description="Helical" evidence="7">
    <location>
        <begin position="12"/>
        <end position="38"/>
    </location>
</feature>
<comment type="caution">
    <text evidence="9">The sequence shown here is derived from an EMBL/GenBank/DDBJ whole genome shotgun (WGS) entry which is preliminary data.</text>
</comment>
<protein>
    <submittedName>
        <fullName evidence="9">MFS transporter</fullName>
    </submittedName>
</protein>
<dbReference type="EMBL" id="QGDD01000001">
    <property type="protein sequence ID" value="PWN04356.1"/>
    <property type="molecule type" value="Genomic_DNA"/>
</dbReference>
<feature type="transmembrane region" description="Helical" evidence="7">
    <location>
        <begin position="169"/>
        <end position="190"/>
    </location>
</feature>
<dbReference type="SUPFAM" id="SSF103473">
    <property type="entry name" value="MFS general substrate transporter"/>
    <property type="match status" value="1"/>
</dbReference>
<keyword evidence="5 7" id="KW-1133">Transmembrane helix</keyword>
<dbReference type="GO" id="GO:0022857">
    <property type="term" value="F:transmembrane transporter activity"/>
    <property type="evidence" value="ECO:0007669"/>
    <property type="project" value="InterPro"/>
</dbReference>
<feature type="transmembrane region" description="Helical" evidence="7">
    <location>
        <begin position="142"/>
        <end position="163"/>
    </location>
</feature>